<dbReference type="InterPro" id="IPR012936">
    <property type="entry name" value="Erv_C"/>
</dbReference>
<evidence type="ECO:0000256" key="1">
    <source>
        <dbReference type="ARBA" id="ARBA00004141"/>
    </source>
</evidence>
<dbReference type="GO" id="GO:0016020">
    <property type="term" value="C:membrane"/>
    <property type="evidence" value="ECO:0007669"/>
    <property type="project" value="UniProtKB-SubCell"/>
</dbReference>
<accession>A0A7S1CC96</accession>
<dbReference type="PANTHER" id="PTHR10984">
    <property type="entry name" value="ENDOPLASMIC RETICULUM-GOLGI INTERMEDIATE COMPARTMENT PROTEIN"/>
    <property type="match status" value="1"/>
</dbReference>
<dbReference type="AlphaFoldDB" id="A0A7S1CC96"/>
<keyword evidence="4 6" id="KW-1133">Transmembrane helix</keyword>
<evidence type="ECO:0000256" key="2">
    <source>
        <dbReference type="ARBA" id="ARBA00005648"/>
    </source>
</evidence>
<evidence type="ECO:0000256" key="3">
    <source>
        <dbReference type="ARBA" id="ARBA00022692"/>
    </source>
</evidence>
<name>A0A7S1CC96_9STRA</name>
<feature type="domain" description="Endoplasmic reticulum vesicle transporter N-terminal" evidence="8">
    <location>
        <begin position="1"/>
        <end position="88"/>
    </location>
</feature>
<evidence type="ECO:0000256" key="6">
    <source>
        <dbReference type="SAM" id="Phobius"/>
    </source>
</evidence>
<evidence type="ECO:0000259" key="8">
    <source>
        <dbReference type="Pfam" id="PF13850"/>
    </source>
</evidence>
<evidence type="ECO:0000256" key="5">
    <source>
        <dbReference type="ARBA" id="ARBA00023136"/>
    </source>
</evidence>
<comment type="subcellular location">
    <subcellularLocation>
        <location evidence="1">Membrane</location>
        <topology evidence="1">Multi-pass membrane protein</topology>
    </subcellularLocation>
</comment>
<dbReference type="Pfam" id="PF07970">
    <property type="entry name" value="COPIIcoated_ERV"/>
    <property type="match status" value="1"/>
</dbReference>
<proteinExistence type="inferred from homology"/>
<feature type="transmembrane region" description="Helical" evidence="6">
    <location>
        <begin position="20"/>
        <end position="38"/>
    </location>
</feature>
<keyword evidence="5 6" id="KW-0472">Membrane</keyword>
<evidence type="ECO:0000256" key="4">
    <source>
        <dbReference type="ARBA" id="ARBA00022989"/>
    </source>
</evidence>
<evidence type="ECO:0000259" key="7">
    <source>
        <dbReference type="Pfam" id="PF07970"/>
    </source>
</evidence>
<gene>
    <name evidence="9" type="ORF">BSP0115_LOCUS7170</name>
</gene>
<dbReference type="EMBL" id="HBFS01010402">
    <property type="protein sequence ID" value="CAD8913918.1"/>
    <property type="molecule type" value="Transcribed_RNA"/>
</dbReference>
<protein>
    <recommendedName>
        <fullName evidence="10">Endoplasmic reticulum vesicle transporter C-terminal domain-containing protein</fullName>
    </recommendedName>
</protein>
<dbReference type="GO" id="GO:0030134">
    <property type="term" value="C:COPII-coated ER to Golgi transport vesicle"/>
    <property type="evidence" value="ECO:0007669"/>
    <property type="project" value="TreeGrafter"/>
</dbReference>
<reference evidence="9" key="1">
    <citation type="submission" date="2021-01" db="EMBL/GenBank/DDBJ databases">
        <authorList>
            <person name="Corre E."/>
            <person name="Pelletier E."/>
            <person name="Niang G."/>
            <person name="Scheremetjew M."/>
            <person name="Finn R."/>
            <person name="Kale V."/>
            <person name="Holt S."/>
            <person name="Cochrane G."/>
            <person name="Meng A."/>
            <person name="Brown T."/>
            <person name="Cohen L."/>
        </authorList>
    </citation>
    <scope>NUCLEOTIDE SEQUENCE</scope>
    <source>
        <strain evidence="9">Ms1</strain>
    </source>
</reference>
<sequence length="299" mass="32132">MKAFDLHVKVAHEHLVKRTLCGAVLTAAFAALSVALVVNEASLWATTEVEDHLRVDAGVSMPLDVALNIAFPHVRCRDLRVTVSDARGLTYAELRVNLEKTPFPDADKGDQAPGCVVAGTATVRKVAGLINIEAGAAAQIPGFRRDGDTAALNTSHVIRKLSFGDPFPGMVEALGGFTSPPRDKPARYQYFIQAVPTVYEPLRGARIASHQYSATKFVTDVEAPDANDFEAIMMGGGVQPAGVYFKFEFSPVMVRVVETKRTVLQFLTSICAIVGGVFTVAGMVDATAHRTSEFVKKQA</sequence>
<dbReference type="InterPro" id="IPR045888">
    <property type="entry name" value="Erv"/>
</dbReference>
<dbReference type="PANTHER" id="PTHR10984:SF25">
    <property type="entry name" value="ENDOPLASMIC RETICULUM-GOLGI INTERMEDIATE COMPARTMENT PROTEIN 3"/>
    <property type="match status" value="1"/>
</dbReference>
<evidence type="ECO:0000313" key="9">
    <source>
        <dbReference type="EMBL" id="CAD8913918.1"/>
    </source>
</evidence>
<comment type="similarity">
    <text evidence="2">Belongs to the ERGIC family.</text>
</comment>
<dbReference type="Pfam" id="PF13850">
    <property type="entry name" value="ERGIC_N"/>
    <property type="match status" value="1"/>
</dbReference>
<dbReference type="InterPro" id="IPR039542">
    <property type="entry name" value="Erv_N"/>
</dbReference>
<evidence type="ECO:0008006" key="10">
    <source>
        <dbReference type="Google" id="ProtNLM"/>
    </source>
</evidence>
<dbReference type="GO" id="GO:0005783">
    <property type="term" value="C:endoplasmic reticulum"/>
    <property type="evidence" value="ECO:0007669"/>
    <property type="project" value="TreeGrafter"/>
</dbReference>
<organism evidence="9">
    <name type="scientific">Bicosoecida sp. CB-2014</name>
    <dbReference type="NCBI Taxonomy" id="1486930"/>
    <lineage>
        <taxon>Eukaryota</taxon>
        <taxon>Sar</taxon>
        <taxon>Stramenopiles</taxon>
        <taxon>Bigyra</taxon>
        <taxon>Opalozoa</taxon>
        <taxon>Bicosoecida</taxon>
    </lineage>
</organism>
<feature type="transmembrane region" description="Helical" evidence="6">
    <location>
        <begin position="263"/>
        <end position="284"/>
    </location>
</feature>
<feature type="domain" description="Endoplasmic reticulum vesicle transporter C-terminal" evidence="7">
    <location>
        <begin position="110"/>
        <end position="285"/>
    </location>
</feature>
<keyword evidence="3 6" id="KW-0812">Transmembrane</keyword>